<dbReference type="InterPro" id="IPR051221">
    <property type="entry name" value="LDLR-related"/>
</dbReference>
<dbReference type="SMART" id="SM00181">
    <property type="entry name" value="EGF"/>
    <property type="match status" value="6"/>
</dbReference>
<accession>A0A7R9BFN2</accession>
<dbReference type="SUPFAM" id="SSF63825">
    <property type="entry name" value="YWTD domain"/>
    <property type="match status" value="2"/>
</dbReference>
<dbReference type="Gene3D" id="2.120.10.30">
    <property type="entry name" value="TolB, C-terminal domain"/>
    <property type="match status" value="4"/>
</dbReference>
<protein>
    <recommendedName>
        <fullName evidence="15">EGF-like domain-containing protein</fullName>
    </recommendedName>
</protein>
<dbReference type="InterPro" id="IPR036055">
    <property type="entry name" value="LDL_receptor-like_sf"/>
</dbReference>
<dbReference type="PANTHER" id="PTHR22722:SF14">
    <property type="entry name" value="MEGALIN, ISOFORM A"/>
    <property type="match status" value="1"/>
</dbReference>
<dbReference type="Gene3D" id="2.10.25.10">
    <property type="entry name" value="Laminin"/>
    <property type="match status" value="3"/>
</dbReference>
<keyword evidence="8 11" id="KW-1015">Disulfide bond</keyword>
<organism evidence="16">
    <name type="scientific">Notodromas monacha</name>
    <dbReference type="NCBI Taxonomy" id="399045"/>
    <lineage>
        <taxon>Eukaryota</taxon>
        <taxon>Metazoa</taxon>
        <taxon>Ecdysozoa</taxon>
        <taxon>Arthropoda</taxon>
        <taxon>Crustacea</taxon>
        <taxon>Oligostraca</taxon>
        <taxon>Ostracoda</taxon>
        <taxon>Podocopa</taxon>
        <taxon>Podocopida</taxon>
        <taxon>Cypridocopina</taxon>
        <taxon>Cypridoidea</taxon>
        <taxon>Cyprididae</taxon>
        <taxon>Notodromas</taxon>
    </lineage>
</organism>
<keyword evidence="5" id="KW-0677">Repeat</keyword>
<dbReference type="SUPFAM" id="SSF57184">
    <property type="entry name" value="Growth factor receptor domain"/>
    <property type="match status" value="1"/>
</dbReference>
<proteinExistence type="predicted"/>
<dbReference type="GO" id="GO:0043235">
    <property type="term" value="C:receptor complex"/>
    <property type="evidence" value="ECO:0007669"/>
    <property type="project" value="TreeGrafter"/>
</dbReference>
<dbReference type="PANTHER" id="PTHR22722">
    <property type="entry name" value="LOW-DENSITY LIPOPROTEIN RECEPTOR-RELATED PROTEIN 2-RELATED"/>
    <property type="match status" value="1"/>
</dbReference>
<feature type="domain" description="EGF-like" evidence="15">
    <location>
        <begin position="856"/>
        <end position="906"/>
    </location>
</feature>
<evidence type="ECO:0000313" key="16">
    <source>
        <dbReference type="EMBL" id="CAD7274250.1"/>
    </source>
</evidence>
<feature type="compositionally biased region" description="Low complexity" evidence="13">
    <location>
        <begin position="1208"/>
        <end position="1218"/>
    </location>
</feature>
<dbReference type="InterPro" id="IPR000033">
    <property type="entry name" value="LDLR_classB_rpt"/>
</dbReference>
<evidence type="ECO:0000256" key="1">
    <source>
        <dbReference type="ARBA" id="ARBA00004167"/>
    </source>
</evidence>
<feature type="disulfide bond" evidence="11">
    <location>
        <begin position="350"/>
        <end position="365"/>
    </location>
</feature>
<dbReference type="Pfam" id="PF00057">
    <property type="entry name" value="Ldl_recept_a"/>
    <property type="match status" value="4"/>
</dbReference>
<comment type="subcellular location">
    <subcellularLocation>
        <location evidence="1">Membrane</location>
        <topology evidence="1">Single-pass membrane protein</topology>
    </subcellularLocation>
</comment>
<keyword evidence="3" id="KW-0254">Endocytosis</keyword>
<feature type="region of interest" description="Disordered" evidence="13">
    <location>
        <begin position="1057"/>
        <end position="1076"/>
    </location>
</feature>
<feature type="disulfide bond" evidence="11">
    <location>
        <begin position="338"/>
        <end position="356"/>
    </location>
</feature>
<name>A0A7R9BFN2_9CRUS</name>
<keyword evidence="10" id="KW-0325">Glycoprotein</keyword>
<dbReference type="GO" id="GO:0005886">
    <property type="term" value="C:plasma membrane"/>
    <property type="evidence" value="ECO:0007669"/>
    <property type="project" value="TreeGrafter"/>
</dbReference>
<dbReference type="PRINTS" id="PR00261">
    <property type="entry name" value="LDLRECEPTOR"/>
</dbReference>
<evidence type="ECO:0000256" key="12">
    <source>
        <dbReference type="PROSITE-ProRule" id="PRU00461"/>
    </source>
</evidence>
<evidence type="ECO:0000259" key="15">
    <source>
        <dbReference type="SMART" id="SM00181"/>
    </source>
</evidence>
<dbReference type="InterPro" id="IPR011042">
    <property type="entry name" value="6-blade_b-propeller_TolB-like"/>
</dbReference>
<dbReference type="PROSITE" id="PS50068">
    <property type="entry name" value="LDLRA_2"/>
    <property type="match status" value="5"/>
</dbReference>
<sequence length="1239" mass="135778">MFVSCVPAILAVTYFPFLTLLGSIDLVYGDPMYRQECPCHRGWVACPKSMTAVSSISRAGRNRGKLQNAARGNDCLCVPLAYRCNDGFDCLEGEDERECSHNSCMRDQFQCYRSGDCINSAYVCDGYPDCKDGSDEACGMDPPMFLDVSQVDERFHFQTLTEEKIVKKDCCGVVMDNAFSHAGLVTEMTIVGITVTKKTVQGMLLVVLISSGVRMEAALIPHGFAMVSPTAQTHLTKTSAVTSGSRNCTTGQFSCDDVPHCLSEDRKCDGIVDCPQGSDEVDCAKHHNCFRCGNKCVDWRWVCDGEYDCPDGSDESPSCESTQSNIGCLLPVDESYRCKSGDCIEWKFRCDGEIDCEDGDDEQGCHSECPEDHFRCSIANKDQNMCHPMDRLCNNLADCPDGEDELSCPSRGECAKAQCSDRCVKSNGSLQCLCNPGYKLTPGSNTTVHPLRQPDFPNRCGPRRGGCSHLCLPWRTSYKCACRYGYALLTDKKTCEKISDNFLLVSAEKAIYLLPLSSGELSYALPARGVNKTIALDYYPAGDSIVWSDSISKKISIIMRNGTETKDIVQDNLGLVTGVSFDWFTEKIYWIDAERKFIEVCELDGGNRGLVIWENLSSPDGSERRVIMGNEPSRRPFAVELLNGRMYWSDANDGLLRSADLKDLTAGRFDKAEVMDFTAANGDVGVALRGFSVSGNEKRTTITNPCRVGKTKCSHLCLLASSGNSKQGDGRQLRPKCGCPTGWSLGPDGFTCQDWQQRDTLIVANRTDIRLIPRGLPYHTDIVLPIHCTMKNVVGIDVDAATGEIYWTDAAFRHIGKADPKTGKCQLLVYRDLGVIEDVAVDSVGRKAEKTQMESVCGLDEGGCSHLCLRTPVAIGDGTKRKDFEKLFTCACPTGLRLMEDAKTCEEIPRESLIFAAHTLIGKIPLGDKGLFWPTTLPLSQLGNDLYWTEWARKTIETARKIDGRNRKVVAAGWGDLMEIRAVAESRQDPSIWNPCAVDNGKCSHLCLYRPRAYTCGCPDRPVRGGRACSEQPSERVKHGEEPWFDAEDAIYKPETEDNATSTMLPGDASLRPRETSETSRSEKWLFYGGQICLASLLACLCVVGVVWRKKKHDVPGPLRVSEDGTSGSALNPSRAFLSFSNPTYSSAQLETSTDSRQYVSRSVRFSKNDDRIVSVTLPCVNPSISSSGGGTDAEGANLLTPATCECSSPPSSSGSSGKNQKVAAPGCGGLHVHVRRLP</sequence>
<evidence type="ECO:0000256" key="5">
    <source>
        <dbReference type="ARBA" id="ARBA00022737"/>
    </source>
</evidence>
<keyword evidence="9" id="KW-0675">Receptor</keyword>
<feature type="disulfide bond" evidence="11">
    <location>
        <begin position="393"/>
        <end position="408"/>
    </location>
</feature>
<dbReference type="PROSITE" id="PS51120">
    <property type="entry name" value="LDLRB"/>
    <property type="match status" value="1"/>
</dbReference>
<evidence type="ECO:0000256" key="8">
    <source>
        <dbReference type="ARBA" id="ARBA00023157"/>
    </source>
</evidence>
<feature type="disulfide bond" evidence="11">
    <location>
        <begin position="268"/>
        <end position="283"/>
    </location>
</feature>
<dbReference type="InterPro" id="IPR023415">
    <property type="entry name" value="LDLR_class-A_CS"/>
</dbReference>
<evidence type="ECO:0000256" key="13">
    <source>
        <dbReference type="SAM" id="MobiDB-lite"/>
    </source>
</evidence>
<dbReference type="AlphaFoldDB" id="A0A7R9BFN2"/>
<dbReference type="InterPro" id="IPR009030">
    <property type="entry name" value="Growth_fac_rcpt_cys_sf"/>
</dbReference>
<dbReference type="EMBL" id="OA882263">
    <property type="protein sequence ID" value="CAD7274250.1"/>
    <property type="molecule type" value="Genomic_DNA"/>
</dbReference>
<dbReference type="SUPFAM" id="SSF57196">
    <property type="entry name" value="EGF/Laminin"/>
    <property type="match status" value="2"/>
</dbReference>
<keyword evidence="6 14" id="KW-1133">Transmembrane helix</keyword>
<keyword evidence="7 14" id="KW-0472">Membrane</keyword>
<dbReference type="GO" id="GO:0005041">
    <property type="term" value="F:low-density lipoprotein particle receptor activity"/>
    <property type="evidence" value="ECO:0007669"/>
    <property type="project" value="TreeGrafter"/>
</dbReference>
<dbReference type="PROSITE" id="PS01209">
    <property type="entry name" value="LDLRA_1"/>
    <property type="match status" value="2"/>
</dbReference>
<feature type="domain" description="EGF-like" evidence="15">
    <location>
        <begin position="995"/>
        <end position="1030"/>
    </location>
</feature>
<gene>
    <name evidence="16" type="ORF">NMOB1V02_LOCUS2098</name>
</gene>
<feature type="region of interest" description="Disordered" evidence="13">
    <location>
        <begin position="1204"/>
        <end position="1227"/>
    </location>
</feature>
<keyword evidence="2" id="KW-0245">EGF-like domain</keyword>
<dbReference type="InterPro" id="IPR000742">
    <property type="entry name" value="EGF"/>
</dbReference>
<reference evidence="16" key="1">
    <citation type="submission" date="2020-11" db="EMBL/GenBank/DDBJ databases">
        <authorList>
            <person name="Tran Van P."/>
        </authorList>
    </citation>
    <scope>NUCLEOTIDE SEQUENCE</scope>
</reference>
<dbReference type="GO" id="GO:0006897">
    <property type="term" value="P:endocytosis"/>
    <property type="evidence" value="ECO:0007669"/>
    <property type="project" value="UniProtKB-KW"/>
</dbReference>
<dbReference type="SMART" id="SM00135">
    <property type="entry name" value="LY"/>
    <property type="match status" value="5"/>
</dbReference>
<dbReference type="OrthoDB" id="10066840at2759"/>
<evidence type="ECO:0000256" key="9">
    <source>
        <dbReference type="ARBA" id="ARBA00023170"/>
    </source>
</evidence>
<feature type="domain" description="EGF-like" evidence="15">
    <location>
        <begin position="705"/>
        <end position="753"/>
    </location>
</feature>
<dbReference type="SUPFAM" id="SSF57424">
    <property type="entry name" value="LDL receptor-like module"/>
    <property type="match status" value="4"/>
</dbReference>
<evidence type="ECO:0000256" key="6">
    <source>
        <dbReference type="ARBA" id="ARBA00022989"/>
    </source>
</evidence>
<feature type="transmembrane region" description="Helical" evidence="14">
    <location>
        <begin position="1085"/>
        <end position="1108"/>
    </location>
</feature>
<dbReference type="CDD" id="cd00112">
    <property type="entry name" value="LDLa"/>
    <property type="match status" value="5"/>
</dbReference>
<evidence type="ECO:0000256" key="11">
    <source>
        <dbReference type="PROSITE-ProRule" id="PRU00124"/>
    </source>
</evidence>
<dbReference type="Pfam" id="PF14670">
    <property type="entry name" value="FXa_inhibition"/>
    <property type="match status" value="2"/>
</dbReference>
<evidence type="ECO:0000256" key="2">
    <source>
        <dbReference type="ARBA" id="ARBA00022536"/>
    </source>
</evidence>
<feature type="repeat" description="LDL-receptor class B" evidence="12">
    <location>
        <begin position="586"/>
        <end position="628"/>
    </location>
</feature>
<feature type="domain" description="EGF-like" evidence="15">
    <location>
        <begin position="282"/>
        <end position="320"/>
    </location>
</feature>
<evidence type="ECO:0000256" key="14">
    <source>
        <dbReference type="SAM" id="Phobius"/>
    </source>
</evidence>
<evidence type="ECO:0000256" key="10">
    <source>
        <dbReference type="ARBA" id="ARBA00023180"/>
    </source>
</evidence>
<dbReference type="Gene3D" id="4.10.400.10">
    <property type="entry name" value="Low-density Lipoprotein Receptor"/>
    <property type="match status" value="6"/>
</dbReference>
<comment type="caution">
    <text evidence="11">Lacks conserved residue(s) required for the propagation of feature annotation.</text>
</comment>
<dbReference type="EMBL" id="CAJPEX010000226">
    <property type="protein sequence ID" value="CAG0914402.1"/>
    <property type="molecule type" value="Genomic_DNA"/>
</dbReference>
<evidence type="ECO:0000256" key="7">
    <source>
        <dbReference type="ARBA" id="ARBA00023136"/>
    </source>
</evidence>
<feature type="domain" description="EGF-like" evidence="15">
    <location>
        <begin position="413"/>
        <end position="448"/>
    </location>
</feature>
<keyword evidence="4 14" id="KW-0812">Transmembrane</keyword>
<evidence type="ECO:0000313" key="17">
    <source>
        <dbReference type="Proteomes" id="UP000678499"/>
    </source>
</evidence>
<dbReference type="Proteomes" id="UP000678499">
    <property type="component" value="Unassembled WGS sequence"/>
</dbReference>
<evidence type="ECO:0000256" key="3">
    <source>
        <dbReference type="ARBA" id="ARBA00022583"/>
    </source>
</evidence>
<feature type="domain" description="EGF-like" evidence="15">
    <location>
        <begin position="459"/>
        <end position="496"/>
    </location>
</feature>
<dbReference type="SMART" id="SM00192">
    <property type="entry name" value="LDLa"/>
    <property type="match status" value="6"/>
</dbReference>
<dbReference type="InterPro" id="IPR002172">
    <property type="entry name" value="LDrepeatLR_classA_rpt"/>
</dbReference>
<keyword evidence="17" id="KW-1185">Reference proteome</keyword>
<evidence type="ECO:0000256" key="4">
    <source>
        <dbReference type="ARBA" id="ARBA00022692"/>
    </source>
</evidence>